<feature type="region of interest" description="Disordered" evidence="1">
    <location>
        <begin position="680"/>
        <end position="721"/>
    </location>
</feature>
<dbReference type="RefSeq" id="XP_070918536.1">
    <property type="nucleotide sequence ID" value="XM_071062435.1"/>
</dbReference>
<sequence>MDHQPPPAPHCGLQLGPDGRTGCGLAPLEEAFVSSYLNAPSGSDLVQQNPAPEQTWDPANDLAGLNFEQKVLAFLNAPAEVELRLDGLFEDDEKLLTKIAREQRLCIRLGPSQYSSIHSHPLREAVISRPPVAFGRQDGTPSAGSHNLPSRDLFHGFGSLPWAPTAGWECSSGPSLAECYSPPDPSLLTHPFPRAVGLNHWGSRPLVSSPGVLPGPGSDNLPSLHGLGSVATPLPSHQGQTLRHLGGTETLRQPNIPSTNRSLPREPRSSTPSSAGFSGSLLQRIWVYSSRDMEEVGGVCWRCKLMHKRCDPGSPCHRCAALPGNPTIRCRRGPVWDWSQLPVLCPLPTQHERWRSSPASPSELPPALLPASMALRDARRRQMEDVGRIKRFEPCAAAERNRGILVNVVTIKVDNIRDYNPIPEMLSKRDFPYDELIIRIVWELIDNQDTAQLMGIEVVDDLVAFLEAASLCEAKSGHPDPKRRLVYCSMCCLVDCAEALRLSLLGLLTADAHSSCSANGCISPGLRGLSKHIPRYVKALTSALFSKKRSENCSWLLIFYSLCIQGYVRRALMSLEGWGRSMCIGIENSTGMLGSATYLHTAASLFRQISAQNGGKLANKIRNSRARPSVYLGAASQSGSSGQVPPHQTARASSSWEKWHEEGINGYLRRIFQIADDTIRPDTNLPGDDSDSDVTIRSPTARASSHQDQEGNDSPHNTSSWMIPVCAENIPAPSIFSQWSATSIGDSSASFAESVNPSMLSLSTMGGSSVYGIPDLDRATSYSG</sequence>
<dbReference type="GeneID" id="98177758"/>
<accession>A0ABQ0GGB3</accession>
<feature type="region of interest" description="Disordered" evidence="1">
    <location>
        <begin position="634"/>
        <end position="657"/>
    </location>
</feature>
<gene>
    <name evidence="2" type="ORF">MFIFM68171_07015</name>
</gene>
<name>A0ABQ0GGB3_9PEZI</name>
<organism evidence="2 3">
    <name type="scientific">Madurella fahalii</name>
    <dbReference type="NCBI Taxonomy" id="1157608"/>
    <lineage>
        <taxon>Eukaryota</taxon>
        <taxon>Fungi</taxon>
        <taxon>Dikarya</taxon>
        <taxon>Ascomycota</taxon>
        <taxon>Pezizomycotina</taxon>
        <taxon>Sordariomycetes</taxon>
        <taxon>Sordariomycetidae</taxon>
        <taxon>Sordariales</taxon>
        <taxon>Sordariales incertae sedis</taxon>
        <taxon>Madurella</taxon>
    </lineage>
</organism>
<evidence type="ECO:0000313" key="2">
    <source>
        <dbReference type="EMBL" id="GAB1316805.1"/>
    </source>
</evidence>
<evidence type="ECO:0000256" key="1">
    <source>
        <dbReference type="SAM" id="MobiDB-lite"/>
    </source>
</evidence>
<feature type="region of interest" description="Disordered" evidence="1">
    <location>
        <begin position="210"/>
        <end position="276"/>
    </location>
</feature>
<evidence type="ECO:0000313" key="3">
    <source>
        <dbReference type="Proteomes" id="UP001628179"/>
    </source>
</evidence>
<reference evidence="2 3" key="1">
    <citation type="submission" date="2024-09" db="EMBL/GenBank/DDBJ databases">
        <title>Itraconazole resistance in Madurella fahalii resulting from another homologue of gene encoding cytochrome P450 14-alpha sterol demethylase (CYP51).</title>
        <authorList>
            <person name="Yoshioka I."/>
            <person name="Fahal A.H."/>
            <person name="Kaneko S."/>
            <person name="Yaguchi T."/>
        </authorList>
    </citation>
    <scope>NUCLEOTIDE SEQUENCE [LARGE SCALE GENOMIC DNA]</scope>
    <source>
        <strain evidence="2 3">IFM 68171</strain>
    </source>
</reference>
<dbReference type="EMBL" id="BAAFSV010000003">
    <property type="protein sequence ID" value="GAB1316805.1"/>
    <property type="molecule type" value="Genomic_DNA"/>
</dbReference>
<feature type="compositionally biased region" description="Polar residues" evidence="1">
    <location>
        <begin position="693"/>
        <end position="721"/>
    </location>
</feature>
<evidence type="ECO:0008006" key="4">
    <source>
        <dbReference type="Google" id="ProtNLM"/>
    </source>
</evidence>
<feature type="compositionally biased region" description="Polar residues" evidence="1">
    <location>
        <begin position="250"/>
        <end position="262"/>
    </location>
</feature>
<comment type="caution">
    <text evidence="2">The sequence shown here is derived from an EMBL/GenBank/DDBJ whole genome shotgun (WGS) entry which is preliminary data.</text>
</comment>
<feature type="compositionally biased region" description="Low complexity" evidence="1">
    <location>
        <begin position="634"/>
        <end position="643"/>
    </location>
</feature>
<protein>
    <recommendedName>
        <fullName evidence="4">Zn(2)-C6 fungal-type domain-containing protein</fullName>
    </recommendedName>
</protein>
<proteinExistence type="predicted"/>
<dbReference type="Proteomes" id="UP001628179">
    <property type="component" value="Unassembled WGS sequence"/>
</dbReference>
<keyword evidence="3" id="KW-1185">Reference proteome</keyword>